<keyword evidence="2" id="KW-1185">Reference proteome</keyword>
<proteinExistence type="predicted"/>
<reference evidence="1 2" key="1">
    <citation type="submission" date="2021-06" db="EMBL/GenBank/DDBJ databases">
        <authorList>
            <person name="Kallberg Y."/>
            <person name="Tangrot J."/>
            <person name="Rosling A."/>
        </authorList>
    </citation>
    <scope>NUCLEOTIDE SEQUENCE [LARGE SCALE GENOMIC DNA]</scope>
    <source>
        <strain evidence="1 2">120-4 pot B 10/14</strain>
    </source>
</reference>
<accession>A0ABN7W9H2</accession>
<gene>
    <name evidence="1" type="ORF">GMARGA_LOCUS28026</name>
</gene>
<comment type="caution">
    <text evidence="1">The sequence shown here is derived from an EMBL/GenBank/DDBJ whole genome shotgun (WGS) entry which is preliminary data.</text>
</comment>
<evidence type="ECO:0000313" key="1">
    <source>
        <dbReference type="EMBL" id="CAG8822171.1"/>
    </source>
</evidence>
<protein>
    <submittedName>
        <fullName evidence="1">6634_t:CDS:1</fullName>
    </submittedName>
</protein>
<sequence>NSQTEAKKLSCLFKFLIGDYSGSELAKCETLENQKWWHADAPMVVNKAKALQLEKVGDFVFFIPMKKNKKKIESSNNEPNFCDFEIQVSLPNSEYIEKINKLERLNKKLLLENEILKK</sequence>
<organism evidence="1 2">
    <name type="scientific">Gigaspora margarita</name>
    <dbReference type="NCBI Taxonomy" id="4874"/>
    <lineage>
        <taxon>Eukaryota</taxon>
        <taxon>Fungi</taxon>
        <taxon>Fungi incertae sedis</taxon>
        <taxon>Mucoromycota</taxon>
        <taxon>Glomeromycotina</taxon>
        <taxon>Glomeromycetes</taxon>
        <taxon>Diversisporales</taxon>
        <taxon>Gigasporaceae</taxon>
        <taxon>Gigaspora</taxon>
    </lineage>
</organism>
<evidence type="ECO:0000313" key="2">
    <source>
        <dbReference type="Proteomes" id="UP000789901"/>
    </source>
</evidence>
<name>A0ABN7W9H2_GIGMA</name>
<dbReference type="EMBL" id="CAJVQB010035153">
    <property type="protein sequence ID" value="CAG8822171.1"/>
    <property type="molecule type" value="Genomic_DNA"/>
</dbReference>
<dbReference type="Proteomes" id="UP000789901">
    <property type="component" value="Unassembled WGS sequence"/>
</dbReference>
<feature type="non-terminal residue" evidence="1">
    <location>
        <position position="1"/>
    </location>
</feature>